<keyword evidence="2" id="KW-1185">Reference proteome</keyword>
<reference evidence="1 2" key="1">
    <citation type="journal article" date="2020" name="Curr. Microbiol.">
        <title>Tepidiphilus baoligensis sp. nov., a Novel Bacterium of the Family Hydrogenophilaceae Isolated from an Oil Reservoir.</title>
        <authorList>
            <person name="Zhang X."/>
            <person name="Wang G."/>
            <person name="Ma X."/>
            <person name="Yu J."/>
            <person name="You J."/>
            <person name="Xue Y."/>
            <person name="Ma Y."/>
        </authorList>
    </citation>
    <scope>NUCLEOTIDE SEQUENCE [LARGE SCALE GENOMIC DNA]</scope>
    <source>
        <strain evidence="1 2">B18-69</strain>
    </source>
</reference>
<organism evidence="1 2">
    <name type="scientific">Tepidiphilus baoligensis</name>
    <dbReference type="NCBI Taxonomy" id="2698687"/>
    <lineage>
        <taxon>Bacteria</taxon>
        <taxon>Pseudomonadati</taxon>
        <taxon>Pseudomonadota</taxon>
        <taxon>Hydrogenophilia</taxon>
        <taxon>Hydrogenophilales</taxon>
        <taxon>Hydrogenophilaceae</taxon>
        <taxon>Tepidiphilus</taxon>
    </lineage>
</organism>
<name>A0ABX1QLI5_9PROT</name>
<protein>
    <submittedName>
        <fullName evidence="1">Addiction module toxin RelE</fullName>
    </submittedName>
</protein>
<dbReference type="EMBL" id="JAAAUB010000004">
    <property type="protein sequence ID" value="NMH16279.1"/>
    <property type="molecule type" value="Genomic_DNA"/>
</dbReference>
<proteinExistence type="predicted"/>
<dbReference type="Proteomes" id="UP000669605">
    <property type="component" value="Unassembled WGS sequence"/>
</dbReference>
<evidence type="ECO:0000313" key="2">
    <source>
        <dbReference type="Proteomes" id="UP000669605"/>
    </source>
</evidence>
<dbReference type="RefSeq" id="WP_169115582.1">
    <property type="nucleotide sequence ID" value="NZ_JAAAUB010000004.1"/>
</dbReference>
<dbReference type="InterPro" id="IPR009241">
    <property type="entry name" value="HigB-like"/>
</dbReference>
<comment type="caution">
    <text evidence="1">The sequence shown here is derived from an EMBL/GenBank/DDBJ whole genome shotgun (WGS) entry which is preliminary data.</text>
</comment>
<evidence type="ECO:0000313" key="1">
    <source>
        <dbReference type="EMBL" id="NMH16279.1"/>
    </source>
</evidence>
<accession>A0ABX1QLI5</accession>
<sequence>MTWTVLFHDAFDEEFSTLSDGLQDELLAHAKLLAEFGPNLGRPTVDTLKGSRHPNMKELRFSWKGQLWRVAFAFDPLRQAIVLVAGNKSGADQRRFYKRLIRIADERYDEHLDELADRTKE</sequence>
<gene>
    <name evidence="1" type="ORF">GV368_03990</name>
</gene>
<dbReference type="Pfam" id="PF05973">
    <property type="entry name" value="Gp49"/>
    <property type="match status" value="1"/>
</dbReference>